<dbReference type="Proteomes" id="UP000255233">
    <property type="component" value="Unassembled WGS sequence"/>
</dbReference>
<evidence type="ECO:0000313" key="1">
    <source>
        <dbReference type="EMBL" id="SUE34966.1"/>
    </source>
</evidence>
<dbReference type="AlphaFoldDB" id="A0A379MU96"/>
<accession>A0A379MU96</accession>
<dbReference type="STRING" id="880526.GCA_000427365_01611"/>
<dbReference type="PROSITE" id="PS51257">
    <property type="entry name" value="PROKAR_LIPOPROTEIN"/>
    <property type="match status" value="1"/>
</dbReference>
<sequence>MSKWGKYRNTVLIVFISGLFMGCGGSPTPQDAPIAAVQGITIDIPSMLDTLVPVHTVPIPEDTPCFRLVSYFDAAGCTSCKLKELYIWRRLLASDSISSCLFVFNTSRMEYPAQTLSTYRFDYPMYLDSSEMFARRYPQLTRRPEFHTFLLDRNNRVVLVGSPIGNPKMRELYKATIARLRVYGGVLPASQR</sequence>
<organism evidence="1 2">
    <name type="scientific">Rikenella microfusus</name>
    <dbReference type="NCBI Taxonomy" id="28139"/>
    <lineage>
        <taxon>Bacteria</taxon>
        <taxon>Pseudomonadati</taxon>
        <taxon>Bacteroidota</taxon>
        <taxon>Bacteroidia</taxon>
        <taxon>Bacteroidales</taxon>
        <taxon>Rikenellaceae</taxon>
        <taxon>Rikenella</taxon>
    </lineage>
</organism>
<evidence type="ECO:0000313" key="2">
    <source>
        <dbReference type="Proteomes" id="UP000255233"/>
    </source>
</evidence>
<reference evidence="1 2" key="1">
    <citation type="submission" date="2018-06" db="EMBL/GenBank/DDBJ databases">
        <authorList>
            <consortium name="Pathogen Informatics"/>
            <person name="Doyle S."/>
        </authorList>
    </citation>
    <scope>NUCLEOTIDE SEQUENCE [LARGE SCALE GENOMIC DNA]</scope>
    <source>
        <strain evidence="1 2">NCTC11190</strain>
    </source>
</reference>
<proteinExistence type="predicted"/>
<keyword evidence="2" id="KW-1185">Reference proteome</keyword>
<name>A0A379MU96_9BACT</name>
<protein>
    <submittedName>
        <fullName evidence="1">Uncharacterized protein</fullName>
    </submittedName>
</protein>
<dbReference type="EMBL" id="UGVL01000001">
    <property type="protein sequence ID" value="SUE34966.1"/>
    <property type="molecule type" value="Genomic_DNA"/>
</dbReference>
<gene>
    <name evidence="1" type="ORF">NCTC11190_02207</name>
</gene>